<dbReference type="EMBL" id="FNZR01000015">
    <property type="protein sequence ID" value="SEL95975.1"/>
    <property type="molecule type" value="Genomic_DNA"/>
</dbReference>
<sequence>MQTQLTRFPGYCSIQRLFFTRGRAKTMVLLALIGLTIPILKGQTYTGVFRTVPDNTAYHQFNRNGTGTGAAVYMNQLNTTNAILRLSSGTAVANENVVFTVENDGKMGIGTVNPLTKIHLEGSAGRFITLTRSGLAKNAHIGYGTANSGGIYLGTDDNTYIIWAQQNGRVGIGTTNPQAKLAVEGTVLAKEVKVKTDIAVPDYVFSPEYELPKLAEVEAYVKEHKHLPEIPSAKDIEKEGLDLAEMNLLLLKKVEELTLHMIELKKENEGQASLIANQQKELKGLKLVVVGHLNQ</sequence>
<name>A0A1H7UGV7_9SPHI</name>
<organism evidence="1 2">
    <name type="scientific">Parapedobacter koreensis</name>
    <dbReference type="NCBI Taxonomy" id="332977"/>
    <lineage>
        <taxon>Bacteria</taxon>
        <taxon>Pseudomonadati</taxon>
        <taxon>Bacteroidota</taxon>
        <taxon>Sphingobacteriia</taxon>
        <taxon>Sphingobacteriales</taxon>
        <taxon>Sphingobacteriaceae</taxon>
        <taxon>Parapedobacter</taxon>
    </lineage>
</organism>
<proteinExistence type="predicted"/>
<dbReference type="STRING" id="332977.SAMN05421740_11555"/>
<evidence type="ECO:0000313" key="2">
    <source>
        <dbReference type="Proteomes" id="UP000198916"/>
    </source>
</evidence>
<gene>
    <name evidence="1" type="ORF">SAMN05421740_11555</name>
</gene>
<protein>
    <recommendedName>
        <fullName evidence="3">Chaperone of endosialidase</fullName>
    </recommendedName>
</protein>
<accession>A0A1H7UGV7</accession>
<reference evidence="2" key="1">
    <citation type="submission" date="2016-10" db="EMBL/GenBank/DDBJ databases">
        <authorList>
            <person name="Varghese N."/>
            <person name="Submissions S."/>
        </authorList>
    </citation>
    <scope>NUCLEOTIDE SEQUENCE [LARGE SCALE GENOMIC DNA]</scope>
    <source>
        <strain evidence="2">Jip14</strain>
    </source>
</reference>
<evidence type="ECO:0008006" key="3">
    <source>
        <dbReference type="Google" id="ProtNLM"/>
    </source>
</evidence>
<dbReference type="Proteomes" id="UP000198916">
    <property type="component" value="Unassembled WGS sequence"/>
</dbReference>
<keyword evidence="2" id="KW-1185">Reference proteome</keyword>
<evidence type="ECO:0000313" key="1">
    <source>
        <dbReference type="EMBL" id="SEL95975.1"/>
    </source>
</evidence>
<dbReference type="AlphaFoldDB" id="A0A1H7UGV7"/>